<comment type="similarity">
    <text evidence="1">Belongs to the peptidase C48 family.</text>
</comment>
<accession>A0A1Y1IA06</accession>
<sequence>MRLRMVVKGKSEWWKAGGERGAQVVLERGEDNEEAGADGPASAPSDREAEMVTGEVTLGPQEDLVFVGERKRGEMELSRGLEVEPLECDVVLDCEVVEELVTQQEARESGVAAREQATGVPAEQRTRKAREPGLEEGPQTRGKRQRDCYPAEMVLRSKVARTGLGRACAEGILKRSTRLAQTKQRKPASPEGVLPLNVVKIRPPKKVVALACQEARRSSARGHHRQRQRSSPAVVELCDLTGDEAGHVADPEEKPAVSPASICYPAGEGGFELHEAELLALAPLTDLNGSLINFYIRHLQQHGAVRPGFFVADTYFYAKLCQVAARPSPAGAAHDLRSLLAYLACPDLFAHNAIAIPVHATGHWSLAVVCAPGLLAPLQPGKKRAAQGPAPFILHLDSLPKGRGGHDTALVARRLSRFVKDAWRAREAARLVAAGRAVPKAWHLPDLKERRVQVPQQDNSCDCGLFLLLNLARFLAAAPDVIHCAQVDHVFRGHDYPLTDAGLLRARLLQLAWRVFRQQHGPHWRPTVSAATGAALGVQLEADPRDEVEEEHSAC</sequence>
<feature type="region of interest" description="Disordered" evidence="5">
    <location>
        <begin position="27"/>
        <end position="58"/>
    </location>
</feature>
<evidence type="ECO:0000256" key="5">
    <source>
        <dbReference type="SAM" id="MobiDB-lite"/>
    </source>
</evidence>
<keyword evidence="8" id="KW-1185">Reference proteome</keyword>
<evidence type="ECO:0000259" key="6">
    <source>
        <dbReference type="PROSITE" id="PS50600"/>
    </source>
</evidence>
<dbReference type="PANTHER" id="PTHR46915">
    <property type="entry name" value="UBIQUITIN-LIKE PROTEASE 4-RELATED"/>
    <property type="match status" value="1"/>
</dbReference>
<dbReference type="STRING" id="105231.A0A1Y1IA06"/>
<dbReference type="PANTHER" id="PTHR46915:SF2">
    <property type="entry name" value="UBIQUITIN-LIKE PROTEASE 4"/>
    <property type="match status" value="1"/>
</dbReference>
<protein>
    <recommendedName>
        <fullName evidence="6">Ubiquitin-like protease family profile domain-containing protein</fullName>
    </recommendedName>
</protein>
<dbReference type="InterPro" id="IPR038765">
    <property type="entry name" value="Papain-like_cys_pep_sf"/>
</dbReference>
<keyword evidence="4" id="KW-0788">Thiol protease</keyword>
<gene>
    <name evidence="7" type="ORF">KFL_002390175</name>
</gene>
<evidence type="ECO:0000256" key="4">
    <source>
        <dbReference type="ARBA" id="ARBA00022807"/>
    </source>
</evidence>
<dbReference type="EMBL" id="DF237188">
    <property type="protein sequence ID" value="GAQ85526.1"/>
    <property type="molecule type" value="Genomic_DNA"/>
</dbReference>
<evidence type="ECO:0000313" key="7">
    <source>
        <dbReference type="EMBL" id="GAQ85526.1"/>
    </source>
</evidence>
<keyword evidence="3" id="KW-0378">Hydrolase</keyword>
<proteinExistence type="inferred from homology"/>
<evidence type="ECO:0000313" key="8">
    <source>
        <dbReference type="Proteomes" id="UP000054558"/>
    </source>
</evidence>
<reference evidence="7 8" key="1">
    <citation type="journal article" date="2014" name="Nat. Commun.">
        <title>Klebsormidium flaccidum genome reveals primary factors for plant terrestrial adaptation.</title>
        <authorList>
            <person name="Hori K."/>
            <person name="Maruyama F."/>
            <person name="Fujisawa T."/>
            <person name="Togashi T."/>
            <person name="Yamamoto N."/>
            <person name="Seo M."/>
            <person name="Sato S."/>
            <person name="Yamada T."/>
            <person name="Mori H."/>
            <person name="Tajima N."/>
            <person name="Moriyama T."/>
            <person name="Ikeuchi M."/>
            <person name="Watanabe M."/>
            <person name="Wada H."/>
            <person name="Kobayashi K."/>
            <person name="Saito M."/>
            <person name="Masuda T."/>
            <person name="Sasaki-Sekimoto Y."/>
            <person name="Mashiguchi K."/>
            <person name="Awai K."/>
            <person name="Shimojima M."/>
            <person name="Masuda S."/>
            <person name="Iwai M."/>
            <person name="Nobusawa T."/>
            <person name="Narise T."/>
            <person name="Kondo S."/>
            <person name="Saito H."/>
            <person name="Sato R."/>
            <person name="Murakawa M."/>
            <person name="Ihara Y."/>
            <person name="Oshima-Yamada Y."/>
            <person name="Ohtaka K."/>
            <person name="Satoh M."/>
            <person name="Sonobe K."/>
            <person name="Ishii M."/>
            <person name="Ohtani R."/>
            <person name="Kanamori-Sato M."/>
            <person name="Honoki R."/>
            <person name="Miyazaki D."/>
            <person name="Mochizuki H."/>
            <person name="Umetsu J."/>
            <person name="Higashi K."/>
            <person name="Shibata D."/>
            <person name="Kamiya Y."/>
            <person name="Sato N."/>
            <person name="Nakamura Y."/>
            <person name="Tabata S."/>
            <person name="Ida S."/>
            <person name="Kurokawa K."/>
            <person name="Ohta H."/>
        </authorList>
    </citation>
    <scope>NUCLEOTIDE SEQUENCE [LARGE SCALE GENOMIC DNA]</scope>
    <source>
        <strain evidence="7 8">NIES-2285</strain>
    </source>
</reference>
<keyword evidence="2" id="KW-0645">Protease</keyword>
<dbReference type="PROSITE" id="PS50600">
    <property type="entry name" value="ULP_PROTEASE"/>
    <property type="match status" value="1"/>
</dbReference>
<evidence type="ECO:0000256" key="2">
    <source>
        <dbReference type="ARBA" id="ARBA00022670"/>
    </source>
</evidence>
<evidence type="ECO:0000256" key="1">
    <source>
        <dbReference type="ARBA" id="ARBA00005234"/>
    </source>
</evidence>
<dbReference type="GO" id="GO:0070139">
    <property type="term" value="F:SUMO-specific endopeptidase activity"/>
    <property type="evidence" value="ECO:0000318"/>
    <property type="project" value="GO_Central"/>
</dbReference>
<dbReference type="Gene3D" id="3.30.310.130">
    <property type="entry name" value="Ubiquitin-related"/>
    <property type="match status" value="1"/>
</dbReference>
<dbReference type="Pfam" id="PF02902">
    <property type="entry name" value="Peptidase_C48"/>
    <property type="match status" value="1"/>
</dbReference>
<dbReference type="GO" id="GO:0005634">
    <property type="term" value="C:nucleus"/>
    <property type="evidence" value="ECO:0000318"/>
    <property type="project" value="GO_Central"/>
</dbReference>
<dbReference type="GO" id="GO:0016929">
    <property type="term" value="F:deSUMOylase activity"/>
    <property type="evidence" value="ECO:0000318"/>
    <property type="project" value="GO_Central"/>
</dbReference>
<dbReference type="Proteomes" id="UP000054558">
    <property type="component" value="Unassembled WGS sequence"/>
</dbReference>
<feature type="compositionally biased region" description="Basic and acidic residues" evidence="5">
    <location>
        <begin position="124"/>
        <end position="133"/>
    </location>
</feature>
<dbReference type="GO" id="GO:0006508">
    <property type="term" value="P:proteolysis"/>
    <property type="evidence" value="ECO:0007669"/>
    <property type="project" value="UniProtKB-KW"/>
</dbReference>
<dbReference type="OrthoDB" id="442460at2759"/>
<evidence type="ECO:0000256" key="3">
    <source>
        <dbReference type="ARBA" id="ARBA00022801"/>
    </source>
</evidence>
<feature type="domain" description="Ubiquitin-like protease family profile" evidence="6">
    <location>
        <begin position="271"/>
        <end position="474"/>
    </location>
</feature>
<dbReference type="SUPFAM" id="SSF54001">
    <property type="entry name" value="Cysteine proteinases"/>
    <property type="match status" value="1"/>
</dbReference>
<organism evidence="7 8">
    <name type="scientific">Klebsormidium nitens</name>
    <name type="common">Green alga</name>
    <name type="synonym">Ulothrix nitens</name>
    <dbReference type="NCBI Taxonomy" id="105231"/>
    <lineage>
        <taxon>Eukaryota</taxon>
        <taxon>Viridiplantae</taxon>
        <taxon>Streptophyta</taxon>
        <taxon>Klebsormidiophyceae</taxon>
        <taxon>Klebsormidiales</taxon>
        <taxon>Klebsormidiaceae</taxon>
        <taxon>Klebsormidium</taxon>
    </lineage>
</organism>
<dbReference type="OMA" id="DNMPGHR"/>
<name>A0A1Y1IA06_KLENI</name>
<dbReference type="AlphaFoldDB" id="A0A1Y1IA06"/>
<dbReference type="InterPro" id="IPR003653">
    <property type="entry name" value="Peptidase_C48_C"/>
</dbReference>
<feature type="region of interest" description="Disordered" evidence="5">
    <location>
        <begin position="108"/>
        <end position="146"/>
    </location>
</feature>
<dbReference type="Gene3D" id="1.10.418.20">
    <property type="match status" value="1"/>
</dbReference>
<dbReference type="GO" id="GO:0016926">
    <property type="term" value="P:protein desumoylation"/>
    <property type="evidence" value="ECO:0007669"/>
    <property type="project" value="UniProtKB-ARBA"/>
</dbReference>